<keyword evidence="1" id="KW-0472">Membrane</keyword>
<keyword evidence="1" id="KW-1133">Transmembrane helix</keyword>
<proteinExistence type="predicted"/>
<feature type="transmembrane region" description="Helical" evidence="1">
    <location>
        <begin position="26"/>
        <end position="45"/>
    </location>
</feature>
<evidence type="ECO:0000313" key="2">
    <source>
        <dbReference type="EMBL" id="RSI07615.1"/>
    </source>
</evidence>
<dbReference type="EMBL" id="RJMK01000003">
    <property type="protein sequence ID" value="RSI07615.1"/>
    <property type="molecule type" value="Genomic_DNA"/>
</dbReference>
<protein>
    <submittedName>
        <fullName evidence="2">Uncharacterized protein</fullName>
    </submittedName>
</protein>
<comment type="caution">
    <text evidence="2">The sequence shown here is derived from an EMBL/GenBank/DDBJ whole genome shotgun (WGS) entry which is preliminary data.</text>
</comment>
<dbReference type="RefSeq" id="WP_125435437.1">
    <property type="nucleotide sequence ID" value="NZ_CAXTGR010000003.1"/>
</dbReference>
<feature type="transmembrane region" description="Helical" evidence="1">
    <location>
        <begin position="51"/>
        <end position="69"/>
    </location>
</feature>
<accession>A0AAE8K981</accession>
<organism evidence="2 3">
    <name type="scientific">Streptococcus sanguinis</name>
    <dbReference type="NCBI Taxonomy" id="1305"/>
    <lineage>
        <taxon>Bacteria</taxon>
        <taxon>Bacillati</taxon>
        <taxon>Bacillota</taxon>
        <taxon>Bacilli</taxon>
        <taxon>Lactobacillales</taxon>
        <taxon>Streptococcaceae</taxon>
        <taxon>Streptococcus</taxon>
    </lineage>
</organism>
<keyword evidence="1" id="KW-0812">Transmembrane</keyword>
<sequence length="225" mass="25964">MPLEYFEIKKLLRSQISLVDSLMNKALKYMLLYGILLLVFSVRYSQNTSDSIIIFILLLIMGMLYRLNVLSERISLKNLTITFRKGNFLETKYIELLVSDIESSLNKINSFVNWSCGILATISIFASTIYLNFLKDLVSKEELAKLLGGENSSLQNSFIGGLWQLMLMIILVLLVYYLTVQAFTYDRRFVIIVLKSSRYIDENDEIIVGFLNKLQYIIKNFISGI</sequence>
<feature type="transmembrane region" description="Helical" evidence="1">
    <location>
        <begin position="111"/>
        <end position="134"/>
    </location>
</feature>
<dbReference type="AlphaFoldDB" id="A0AAE8K981"/>
<evidence type="ECO:0000313" key="3">
    <source>
        <dbReference type="Proteomes" id="UP000272846"/>
    </source>
</evidence>
<evidence type="ECO:0000256" key="1">
    <source>
        <dbReference type="SAM" id="Phobius"/>
    </source>
</evidence>
<dbReference type="Proteomes" id="UP000272846">
    <property type="component" value="Unassembled WGS sequence"/>
</dbReference>
<gene>
    <name evidence="2" type="ORF">D8888_07730</name>
</gene>
<reference evidence="2 3" key="1">
    <citation type="submission" date="2018-11" db="EMBL/GenBank/DDBJ databases">
        <title>Species Designations Belie Phenotypic and Genotypic Heterogeneity in Oral Streptococci.</title>
        <authorList>
            <person name="Velsko I."/>
        </authorList>
    </citation>
    <scope>NUCLEOTIDE SEQUENCE [LARGE SCALE GENOMIC DNA]</scope>
    <source>
        <strain evidence="2 3">KLC04</strain>
    </source>
</reference>
<feature type="transmembrane region" description="Helical" evidence="1">
    <location>
        <begin position="154"/>
        <end position="178"/>
    </location>
</feature>
<name>A0AAE8K981_STRSA</name>